<dbReference type="PIRSF" id="PIRSF000521">
    <property type="entry name" value="Transaminase_4ab_Lys_Orn"/>
    <property type="match status" value="1"/>
</dbReference>
<proteinExistence type="inferred from homology"/>
<dbReference type="Proteomes" id="UP000295066">
    <property type="component" value="Unassembled WGS sequence"/>
</dbReference>
<dbReference type="Gene3D" id="3.40.640.10">
    <property type="entry name" value="Type I PLP-dependent aspartate aminotransferase-like (Major domain)"/>
    <property type="match status" value="1"/>
</dbReference>
<keyword evidence="3 6" id="KW-0808">Transferase</keyword>
<protein>
    <submittedName>
        <fullName evidence="6">2,2-dialkylglycine decarboxylase (Pyruvate)/acetylornithine/N-succinyldiaminopimelate aminotransferase</fullName>
    </submittedName>
</protein>
<keyword evidence="4 5" id="KW-0663">Pyridoxal phosphate</keyword>
<dbReference type="CDD" id="cd00610">
    <property type="entry name" value="OAT_like"/>
    <property type="match status" value="1"/>
</dbReference>
<keyword evidence="6" id="KW-0670">Pyruvate</keyword>
<sequence length="405" mass="43187">MKLWNTNPLHGIRLTGGRGSTVFDDRGTSYTDMWSGTWCNVLGYGHPRLARALGDQAGGLLQAGASFGTPEIDDALRQLADILPPELDRAVFLNSGSEAVELALKMAMAATGRQKIIAAEKGYYGGTIFALSISEPGRTATWLPKPGQVVRLPAPHCARCPSSPDCGGGNFPCLAALQETPPEEGAAAVIWEPVLGGGILVPPPGYGARLRELAAAQGALFISEEITTGMGRTGLWFGFSHENLVPDILVIGKALGGGLPVSAVVTTKEVEERAVSVLGRHVQSHQNTPLSGRIAAEVIGTLRDEGLVERSEKMGAMLLSGLKELQTRFPCIREVRGKGLMVGAELTPETAGRGPDMSKRLLEKGYIQDFHQLTSTFRLFPPFVITRDEMQGFLAAFGDVLGEME</sequence>
<comment type="cofactor">
    <cofactor evidence="1">
        <name>pyridoxal 5'-phosphate</name>
        <dbReference type="ChEBI" id="CHEBI:597326"/>
    </cofactor>
</comment>
<keyword evidence="7" id="KW-1185">Reference proteome</keyword>
<evidence type="ECO:0000256" key="2">
    <source>
        <dbReference type="ARBA" id="ARBA00022576"/>
    </source>
</evidence>
<dbReference type="SUPFAM" id="SSF53383">
    <property type="entry name" value="PLP-dependent transferases"/>
    <property type="match status" value="1"/>
</dbReference>
<dbReference type="InterPro" id="IPR005814">
    <property type="entry name" value="Aminotrans_3"/>
</dbReference>
<dbReference type="PANTHER" id="PTHR11986">
    <property type="entry name" value="AMINOTRANSFERASE CLASS III"/>
    <property type="match status" value="1"/>
</dbReference>
<evidence type="ECO:0000313" key="7">
    <source>
        <dbReference type="Proteomes" id="UP000295066"/>
    </source>
</evidence>
<dbReference type="InterPro" id="IPR050103">
    <property type="entry name" value="Class-III_PLP-dep_AT"/>
</dbReference>
<dbReference type="InterPro" id="IPR015421">
    <property type="entry name" value="PyrdxlP-dep_Trfase_major"/>
</dbReference>
<dbReference type="Pfam" id="PF00202">
    <property type="entry name" value="Aminotran_3"/>
    <property type="match status" value="1"/>
</dbReference>
<comment type="caution">
    <text evidence="6">The sequence shown here is derived from an EMBL/GenBank/DDBJ whole genome shotgun (WGS) entry which is preliminary data.</text>
</comment>
<evidence type="ECO:0000256" key="1">
    <source>
        <dbReference type="ARBA" id="ARBA00001933"/>
    </source>
</evidence>
<evidence type="ECO:0000256" key="3">
    <source>
        <dbReference type="ARBA" id="ARBA00022679"/>
    </source>
</evidence>
<keyword evidence="2 6" id="KW-0032">Aminotransferase</keyword>
<accession>A0A4R8MBI6</accession>
<evidence type="ECO:0000313" key="6">
    <source>
        <dbReference type="EMBL" id="TDY63073.1"/>
    </source>
</evidence>
<name>A0A4R8MBI6_9BACT</name>
<dbReference type="InterPro" id="IPR015424">
    <property type="entry name" value="PyrdxlP-dep_Trfase"/>
</dbReference>
<dbReference type="GO" id="GO:0030170">
    <property type="term" value="F:pyridoxal phosphate binding"/>
    <property type="evidence" value="ECO:0007669"/>
    <property type="project" value="InterPro"/>
</dbReference>
<dbReference type="EMBL" id="SORI01000002">
    <property type="protein sequence ID" value="TDY63073.1"/>
    <property type="molecule type" value="Genomic_DNA"/>
</dbReference>
<dbReference type="GO" id="GO:0042802">
    <property type="term" value="F:identical protein binding"/>
    <property type="evidence" value="ECO:0007669"/>
    <property type="project" value="TreeGrafter"/>
</dbReference>
<dbReference type="AlphaFoldDB" id="A0A4R8MBI6"/>
<evidence type="ECO:0000256" key="4">
    <source>
        <dbReference type="ARBA" id="ARBA00022898"/>
    </source>
</evidence>
<dbReference type="OrthoDB" id="1906at2"/>
<dbReference type="RefSeq" id="WP_133955889.1">
    <property type="nucleotide sequence ID" value="NZ_SORI01000002.1"/>
</dbReference>
<dbReference type="Gene3D" id="3.90.1150.10">
    <property type="entry name" value="Aspartate Aminotransferase, domain 1"/>
    <property type="match status" value="1"/>
</dbReference>
<gene>
    <name evidence="6" type="ORF">C8D99_10254</name>
</gene>
<dbReference type="GO" id="GO:0008483">
    <property type="term" value="F:transaminase activity"/>
    <property type="evidence" value="ECO:0007669"/>
    <property type="project" value="UniProtKB-KW"/>
</dbReference>
<organism evidence="6 7">
    <name type="scientific">Aminivibrio pyruvatiphilus</name>
    <dbReference type="NCBI Taxonomy" id="1005740"/>
    <lineage>
        <taxon>Bacteria</taxon>
        <taxon>Thermotogati</taxon>
        <taxon>Synergistota</taxon>
        <taxon>Synergistia</taxon>
        <taxon>Synergistales</taxon>
        <taxon>Aminobacteriaceae</taxon>
        <taxon>Aminivibrio</taxon>
    </lineage>
</organism>
<comment type="similarity">
    <text evidence="5">Belongs to the class-III pyridoxal-phosphate-dependent aminotransferase family.</text>
</comment>
<evidence type="ECO:0000256" key="5">
    <source>
        <dbReference type="RuleBase" id="RU003560"/>
    </source>
</evidence>
<dbReference type="PANTHER" id="PTHR11986:SF79">
    <property type="entry name" value="ACETYLORNITHINE AMINOTRANSFERASE, MITOCHONDRIAL"/>
    <property type="match status" value="1"/>
</dbReference>
<dbReference type="InterPro" id="IPR015422">
    <property type="entry name" value="PyrdxlP-dep_Trfase_small"/>
</dbReference>
<reference evidence="6 7" key="1">
    <citation type="submission" date="2019-03" db="EMBL/GenBank/DDBJ databases">
        <title>Genomic Encyclopedia of Type Strains, Phase IV (KMG-IV): sequencing the most valuable type-strain genomes for metagenomic binning, comparative biology and taxonomic classification.</title>
        <authorList>
            <person name="Goeker M."/>
        </authorList>
    </citation>
    <scope>NUCLEOTIDE SEQUENCE [LARGE SCALE GENOMIC DNA]</scope>
    <source>
        <strain evidence="6 7">DSM 25964</strain>
    </source>
</reference>